<sequence length="226" mass="25929">MHFSHWSSSSASPPPSSVPLGYCCSPVDSLRPPRKIAQCYQSTQTKRNFDTHQLVQAFHHPLQGKYLINIPFAPPRRLAQCRQPTRNKHTPQLSQTFQLEYIINFHISLPRRLLYYRQPTRSKQIFDTLQLSQTFQPLQGKYIISSHISQPRRLAQCRHPTRSSRTFDIHQLTQKGLPLILGDLHSRSPGRPQSCLPSLQGKQITEAQLALGVWLSQTCHHPSLQT</sequence>
<dbReference type="AlphaFoldDB" id="A0A6A4IFX5"/>
<reference evidence="1" key="1">
    <citation type="journal article" date="2019" name="Environ. Microbiol.">
        <title>Fungal ecological strategies reflected in gene transcription - a case study of two litter decomposers.</title>
        <authorList>
            <person name="Barbi F."/>
            <person name="Kohler A."/>
            <person name="Barry K."/>
            <person name="Baskaran P."/>
            <person name="Daum C."/>
            <person name="Fauchery L."/>
            <person name="Ihrmark K."/>
            <person name="Kuo A."/>
            <person name="LaButti K."/>
            <person name="Lipzen A."/>
            <person name="Morin E."/>
            <person name="Grigoriev I.V."/>
            <person name="Henrissat B."/>
            <person name="Lindahl B."/>
            <person name="Martin F."/>
        </authorList>
    </citation>
    <scope>NUCLEOTIDE SEQUENCE</scope>
    <source>
        <strain evidence="1">JB14</strain>
    </source>
</reference>
<proteinExistence type="predicted"/>
<organism evidence="1 2">
    <name type="scientific">Gymnopus androsaceus JB14</name>
    <dbReference type="NCBI Taxonomy" id="1447944"/>
    <lineage>
        <taxon>Eukaryota</taxon>
        <taxon>Fungi</taxon>
        <taxon>Dikarya</taxon>
        <taxon>Basidiomycota</taxon>
        <taxon>Agaricomycotina</taxon>
        <taxon>Agaricomycetes</taxon>
        <taxon>Agaricomycetidae</taxon>
        <taxon>Agaricales</taxon>
        <taxon>Marasmiineae</taxon>
        <taxon>Omphalotaceae</taxon>
        <taxon>Gymnopus</taxon>
    </lineage>
</organism>
<name>A0A6A4IFX5_9AGAR</name>
<gene>
    <name evidence="1" type="ORF">BT96DRAFT_58720</name>
</gene>
<accession>A0A6A4IFX5</accession>
<keyword evidence="2" id="KW-1185">Reference proteome</keyword>
<evidence type="ECO:0000313" key="2">
    <source>
        <dbReference type="Proteomes" id="UP000799118"/>
    </source>
</evidence>
<dbReference type="Proteomes" id="UP000799118">
    <property type="component" value="Unassembled WGS sequence"/>
</dbReference>
<dbReference type="EMBL" id="ML769393">
    <property type="protein sequence ID" value="KAE9408007.1"/>
    <property type="molecule type" value="Genomic_DNA"/>
</dbReference>
<evidence type="ECO:0000313" key="1">
    <source>
        <dbReference type="EMBL" id="KAE9408007.1"/>
    </source>
</evidence>
<protein>
    <submittedName>
        <fullName evidence="1">Uncharacterized protein</fullName>
    </submittedName>
</protein>